<dbReference type="OrthoDB" id="619536at2759"/>
<name>A0A6P8EHQ1_CLUHA</name>
<dbReference type="KEGG" id="char:105893797"/>
<dbReference type="GO" id="GO:0005737">
    <property type="term" value="C:cytoplasm"/>
    <property type="evidence" value="ECO:0007669"/>
    <property type="project" value="TreeGrafter"/>
</dbReference>
<dbReference type="Pfam" id="PF08568">
    <property type="entry name" value="Kinetochor_Ybp2"/>
    <property type="match status" value="1"/>
</dbReference>
<dbReference type="CTD" id="492774"/>
<evidence type="ECO:0000313" key="1">
    <source>
        <dbReference type="Proteomes" id="UP000515152"/>
    </source>
</evidence>
<dbReference type="GO" id="GO:0055105">
    <property type="term" value="F:ubiquitin-protein transferase inhibitor activity"/>
    <property type="evidence" value="ECO:0007669"/>
    <property type="project" value="TreeGrafter"/>
</dbReference>
<protein>
    <submittedName>
        <fullName evidence="2">Glomulin, FKBP associated protein a</fullName>
    </submittedName>
</protein>
<dbReference type="RefSeq" id="XP_031415568.1">
    <property type="nucleotide sequence ID" value="XM_031559708.2"/>
</dbReference>
<accession>A0A6P8EHQ1</accession>
<dbReference type="InterPro" id="IPR019516">
    <property type="entry name" value="Glomulin/ALF4"/>
</dbReference>
<dbReference type="PANTHER" id="PTHR15430:SF1">
    <property type="entry name" value="GLOMULIN"/>
    <property type="match status" value="1"/>
</dbReference>
<keyword evidence="1" id="KW-1185">Reference proteome</keyword>
<evidence type="ECO:0000313" key="2">
    <source>
        <dbReference type="RefSeq" id="XP_031415568.1"/>
    </source>
</evidence>
<dbReference type="Proteomes" id="UP000515152">
    <property type="component" value="Chromosome 22"/>
</dbReference>
<dbReference type="InterPro" id="IPR013877">
    <property type="entry name" value="YAP-bd/ALF4/Glomulin"/>
</dbReference>
<sequence length="579" mass="65529">MAVDQLSDIVQRCQTIQDDLYTPEDYDLFQCAARKCIEEGDSVHVLSIIVDEKNKHIVRCMGWNLVGPLVLVLLKNEENSVSPSRAIFSHLLEICSPKELLVSLLEQVEAAEPDVIRDTVMFLLQPLQKVLLNFGRKKATFLGMTLSTLLNQIARLPQEDTAGLGQCCSGLLCFVKPFVEEAKDTRNSGVAHDEELRTEMLKFCMMSLRDPLLGLQFTDPDQQDKSFLCEFATEILAILSGIGESLPELLCHELLKKHEVPGFLEEEVRYPKESLANLAYLLFVHHIAMETFPVVLSPVFILQCNMEHIELLLSRTEESHLQRGLDLYEKSLVRVEDNSLSVELLEIKTFISVPQNLVKVMTLCPVHRLRSKGLAVFQLSINKFNTEGKYKFLRCMLKTSHHSGVEGVIIKNIKNQVDLSLRPGNKNVWFQGIHFLPLLRLVLSLPQGPETDLLQNLDRIMESLNLLRYLLIRDKESDNETGVWLELQAFNDSFMTPLRLDLNMSKAHYQAELSNAGVKKKNANRGCDSESVCTVSVGNENLPNLTPEVQIQALHSALFTFELIESVLVRIEEIIEAKP</sequence>
<reference evidence="2" key="1">
    <citation type="submission" date="2025-08" db="UniProtKB">
        <authorList>
            <consortium name="RefSeq"/>
        </authorList>
    </citation>
    <scope>IDENTIFICATION</scope>
</reference>
<gene>
    <name evidence="2" type="primary">glmna</name>
</gene>
<dbReference type="AlphaFoldDB" id="A0A6P8EHQ1"/>
<proteinExistence type="predicted"/>
<organism evidence="1 2">
    <name type="scientific">Clupea harengus</name>
    <name type="common">Atlantic herring</name>
    <dbReference type="NCBI Taxonomy" id="7950"/>
    <lineage>
        <taxon>Eukaryota</taxon>
        <taxon>Metazoa</taxon>
        <taxon>Chordata</taxon>
        <taxon>Craniata</taxon>
        <taxon>Vertebrata</taxon>
        <taxon>Euteleostomi</taxon>
        <taxon>Actinopterygii</taxon>
        <taxon>Neopterygii</taxon>
        <taxon>Teleostei</taxon>
        <taxon>Clupei</taxon>
        <taxon>Clupeiformes</taxon>
        <taxon>Clupeoidei</taxon>
        <taxon>Clupeidae</taxon>
        <taxon>Clupea</taxon>
    </lineage>
</organism>
<dbReference type="GeneID" id="105893797"/>
<dbReference type="PANTHER" id="PTHR15430">
    <property type="entry name" value="GLOMULIN"/>
    <property type="match status" value="1"/>
</dbReference>